<name>A0ABV5TBD5_9ACTN</name>
<comment type="caution">
    <text evidence="6">The sequence shown here is derived from an EMBL/GenBank/DDBJ whole genome shotgun (WGS) entry which is preliminary data.</text>
</comment>
<accession>A0ABV5TBD5</accession>
<gene>
    <name evidence="6" type="ORF">ACFFRH_12895</name>
</gene>
<evidence type="ECO:0000256" key="3">
    <source>
        <dbReference type="ARBA" id="ARBA00022989"/>
    </source>
</evidence>
<evidence type="ECO:0000256" key="2">
    <source>
        <dbReference type="ARBA" id="ARBA00022692"/>
    </source>
</evidence>
<proteinExistence type="predicted"/>
<feature type="transmembrane region" description="Helical" evidence="5">
    <location>
        <begin position="71"/>
        <end position="92"/>
    </location>
</feature>
<dbReference type="Pfam" id="PF13564">
    <property type="entry name" value="DoxX_2"/>
    <property type="match status" value="1"/>
</dbReference>
<reference evidence="6 7" key="1">
    <citation type="submission" date="2024-09" db="EMBL/GenBank/DDBJ databases">
        <authorList>
            <person name="Sun Q."/>
            <person name="Mori K."/>
        </authorList>
    </citation>
    <scope>NUCLEOTIDE SEQUENCE [LARGE SCALE GENOMIC DNA]</scope>
    <source>
        <strain evidence="6 7">JCM 3028</strain>
    </source>
</reference>
<keyword evidence="2 5" id="KW-0812">Transmembrane</keyword>
<organism evidence="6 7">
    <name type="scientific">Streptosporangium vulgare</name>
    <dbReference type="NCBI Taxonomy" id="46190"/>
    <lineage>
        <taxon>Bacteria</taxon>
        <taxon>Bacillati</taxon>
        <taxon>Actinomycetota</taxon>
        <taxon>Actinomycetes</taxon>
        <taxon>Streptosporangiales</taxon>
        <taxon>Streptosporangiaceae</taxon>
        <taxon>Streptosporangium</taxon>
    </lineage>
</organism>
<keyword evidence="3 5" id="KW-1133">Transmembrane helix</keyword>
<sequence length="123" mass="13053">MNVVLWIAQSLLAGLFLIAGLTKATQSREGLAARMPWVEDFSDGQVRIIGIIEALAGIGLVLPALTGILPILTPIAAAGLVITMIGAIAVHLRRKEYPGIAFNVVLLLLAAFVAWGRFGPYSF</sequence>
<keyword evidence="4 5" id="KW-0472">Membrane</keyword>
<evidence type="ECO:0000313" key="6">
    <source>
        <dbReference type="EMBL" id="MFB9676386.1"/>
    </source>
</evidence>
<dbReference type="InterPro" id="IPR032808">
    <property type="entry name" value="DoxX"/>
</dbReference>
<keyword evidence="7" id="KW-1185">Reference proteome</keyword>
<feature type="transmembrane region" description="Helical" evidence="5">
    <location>
        <begin position="6"/>
        <end position="25"/>
    </location>
</feature>
<feature type="transmembrane region" description="Helical" evidence="5">
    <location>
        <begin position="46"/>
        <end position="65"/>
    </location>
</feature>
<dbReference type="EMBL" id="JBHMBS010000005">
    <property type="protein sequence ID" value="MFB9676386.1"/>
    <property type="molecule type" value="Genomic_DNA"/>
</dbReference>
<protein>
    <submittedName>
        <fullName evidence="6">DoxX family protein</fullName>
    </submittedName>
</protein>
<evidence type="ECO:0000313" key="7">
    <source>
        <dbReference type="Proteomes" id="UP001589610"/>
    </source>
</evidence>
<feature type="transmembrane region" description="Helical" evidence="5">
    <location>
        <begin position="99"/>
        <end position="118"/>
    </location>
</feature>
<evidence type="ECO:0000256" key="4">
    <source>
        <dbReference type="ARBA" id="ARBA00023136"/>
    </source>
</evidence>
<comment type="subcellular location">
    <subcellularLocation>
        <location evidence="1">Membrane</location>
        <topology evidence="1">Multi-pass membrane protein</topology>
    </subcellularLocation>
</comment>
<dbReference type="RefSeq" id="WP_386156406.1">
    <property type="nucleotide sequence ID" value="NZ_JBHMBS010000005.1"/>
</dbReference>
<evidence type="ECO:0000256" key="1">
    <source>
        <dbReference type="ARBA" id="ARBA00004141"/>
    </source>
</evidence>
<dbReference type="Proteomes" id="UP001589610">
    <property type="component" value="Unassembled WGS sequence"/>
</dbReference>
<evidence type="ECO:0000256" key="5">
    <source>
        <dbReference type="SAM" id="Phobius"/>
    </source>
</evidence>